<reference evidence="2 3" key="1">
    <citation type="submission" date="2016-06" db="EMBL/GenBank/DDBJ databases">
        <authorList>
            <person name="Kjaerup R.B."/>
            <person name="Dalgaard T.S."/>
            <person name="Juul-Madsen H.R."/>
        </authorList>
    </citation>
    <scope>NUCLEOTIDE SEQUENCE [LARGE SCALE GENOMIC DNA]</scope>
    <source>
        <strain evidence="2 3">1081914.2</strain>
    </source>
</reference>
<dbReference type="AlphaFoldDB" id="A0A1A3BV80"/>
<dbReference type="RefSeq" id="WP_065122552.1">
    <property type="nucleotide sequence ID" value="NZ_LZKQ01000235.1"/>
</dbReference>
<dbReference type="EMBL" id="LZKQ01000235">
    <property type="protein sequence ID" value="OBI78820.1"/>
    <property type="molecule type" value="Genomic_DNA"/>
</dbReference>
<gene>
    <name evidence="2" type="ORF">A9X01_02460</name>
</gene>
<dbReference type="STRING" id="1790.A5645_26390"/>
<sequence length="124" mass="14129">MTTPSNPWGDERRRLSQQLQMRGQILGRRQARRLSRRFALVGVDIPPRRLQQLVTGSPAADREMTDVNFALIATQYNREKKSAKVAHAQRRCKHAAICAGLVLVALNFLFCIAYLFFTLTQQAM</sequence>
<keyword evidence="1" id="KW-0812">Transmembrane</keyword>
<protein>
    <submittedName>
        <fullName evidence="2">Uncharacterized protein</fullName>
    </submittedName>
</protein>
<dbReference type="Proteomes" id="UP000093795">
    <property type="component" value="Unassembled WGS sequence"/>
</dbReference>
<organism evidence="2 3">
    <name type="scientific">Mycobacterium asiaticum</name>
    <dbReference type="NCBI Taxonomy" id="1790"/>
    <lineage>
        <taxon>Bacteria</taxon>
        <taxon>Bacillati</taxon>
        <taxon>Actinomycetota</taxon>
        <taxon>Actinomycetes</taxon>
        <taxon>Mycobacteriales</taxon>
        <taxon>Mycobacteriaceae</taxon>
        <taxon>Mycobacterium</taxon>
    </lineage>
</organism>
<name>A0A1A3BV80_MYCAS</name>
<feature type="transmembrane region" description="Helical" evidence="1">
    <location>
        <begin position="94"/>
        <end position="117"/>
    </location>
</feature>
<accession>A0A1A3BV80</accession>
<evidence type="ECO:0000313" key="2">
    <source>
        <dbReference type="EMBL" id="OBI78820.1"/>
    </source>
</evidence>
<comment type="caution">
    <text evidence="2">The sequence shown here is derived from an EMBL/GenBank/DDBJ whole genome shotgun (WGS) entry which is preliminary data.</text>
</comment>
<evidence type="ECO:0000256" key="1">
    <source>
        <dbReference type="SAM" id="Phobius"/>
    </source>
</evidence>
<proteinExistence type="predicted"/>
<dbReference type="OrthoDB" id="4727831at2"/>
<keyword evidence="1" id="KW-1133">Transmembrane helix</keyword>
<evidence type="ECO:0000313" key="3">
    <source>
        <dbReference type="Proteomes" id="UP000093795"/>
    </source>
</evidence>
<keyword evidence="1" id="KW-0472">Membrane</keyword>